<dbReference type="Pfam" id="PF00994">
    <property type="entry name" value="MoCF_biosynth"/>
    <property type="match status" value="1"/>
</dbReference>
<evidence type="ECO:0000256" key="5">
    <source>
        <dbReference type="ARBA" id="ARBA00051131"/>
    </source>
</evidence>
<dbReference type="PANTHER" id="PTHR43764">
    <property type="entry name" value="MOLYBDENUM COFACTOR BIOSYNTHESIS"/>
    <property type="match status" value="1"/>
</dbReference>
<dbReference type="InterPro" id="IPR036425">
    <property type="entry name" value="MoaB/Mog-like_dom_sf"/>
</dbReference>
<keyword evidence="4" id="KW-0501">Molybdenum cofactor biosynthesis</keyword>
<dbReference type="Gene3D" id="3.40.980.10">
    <property type="entry name" value="MoaB/Mog-like domain"/>
    <property type="match status" value="1"/>
</dbReference>
<dbReference type="GO" id="GO:0006777">
    <property type="term" value="P:Mo-molybdopterin cofactor biosynthetic process"/>
    <property type="evidence" value="ECO:0007669"/>
    <property type="project" value="UniProtKB-KW"/>
</dbReference>
<reference evidence="8" key="1">
    <citation type="journal article" date="2020" name="mSystems">
        <title>Genome- and Community-Level Interaction Insights into Carbon Utilization and Element Cycling Functions of Hydrothermarchaeota in Hydrothermal Sediment.</title>
        <authorList>
            <person name="Zhou Z."/>
            <person name="Liu Y."/>
            <person name="Xu W."/>
            <person name="Pan J."/>
            <person name="Luo Z.H."/>
            <person name="Li M."/>
        </authorList>
    </citation>
    <scope>NUCLEOTIDE SEQUENCE [LARGE SCALE GENOMIC DNA]</scope>
    <source>
        <strain evidence="8">SpSt-605</strain>
    </source>
</reference>
<comment type="function">
    <text evidence="6">Catalyzes the adenylation of molybdopterin as part of the biosynthesis of the molybdenum-cofactor.</text>
</comment>
<evidence type="ECO:0000256" key="4">
    <source>
        <dbReference type="ARBA" id="ARBA00023150"/>
    </source>
</evidence>
<name>A0A832LX51_9BACT</name>
<dbReference type="EC" id="2.7.7.75" evidence="2"/>
<dbReference type="InterPro" id="IPR051920">
    <property type="entry name" value="MPT_Adenylyltrnsfr/MoaC-Rel"/>
</dbReference>
<sequence length="163" mass="17946">MIRVGILTLSDKGSLGQREDLSGKYLKEFVLNQGWEVTAYQILPDEKELIKKTLIYWCDTLNLDLILTNGGTGVHPRDVTPDATQEVIERDIPGLGEYIRYISFTKTPRAALSRGLAGIRKGTLIVNLPGSPKALEEIMPSLSDLLTHAIAKIKGDPSECARV</sequence>
<comment type="caution">
    <text evidence="8">The sequence shown here is derived from an EMBL/GenBank/DDBJ whole genome shotgun (WGS) entry which is preliminary data.</text>
</comment>
<dbReference type="InterPro" id="IPR008284">
    <property type="entry name" value="MoCF_biosynth_CS"/>
</dbReference>
<dbReference type="EMBL" id="DSZU01000033">
    <property type="protein sequence ID" value="HGV54910.1"/>
    <property type="molecule type" value="Genomic_DNA"/>
</dbReference>
<dbReference type="UniPathway" id="UPA00344"/>
<gene>
    <name evidence="8" type="ORF">ENT73_02305</name>
</gene>
<dbReference type="PROSITE" id="PS01078">
    <property type="entry name" value="MOCF_BIOSYNTHESIS_1"/>
    <property type="match status" value="1"/>
</dbReference>
<dbReference type="GO" id="GO:0061598">
    <property type="term" value="F:molybdopterin adenylyltransferase activity"/>
    <property type="evidence" value="ECO:0007669"/>
    <property type="project" value="UniProtKB-EC"/>
</dbReference>
<protein>
    <recommendedName>
        <fullName evidence="3">Molybdopterin adenylyltransferase</fullName>
        <ecNumber evidence="2">2.7.7.75</ecNumber>
    </recommendedName>
</protein>
<comment type="pathway">
    <text evidence="1">Cofactor biosynthesis; molybdopterin biosynthesis.</text>
</comment>
<evidence type="ECO:0000256" key="1">
    <source>
        <dbReference type="ARBA" id="ARBA00005046"/>
    </source>
</evidence>
<dbReference type="InterPro" id="IPR001453">
    <property type="entry name" value="MoaB/Mog_dom"/>
</dbReference>
<evidence type="ECO:0000256" key="6">
    <source>
        <dbReference type="ARBA" id="ARBA00058212"/>
    </source>
</evidence>
<feature type="domain" description="MoaB/Mog" evidence="7">
    <location>
        <begin position="5"/>
        <end position="149"/>
    </location>
</feature>
<evidence type="ECO:0000256" key="3">
    <source>
        <dbReference type="ARBA" id="ARBA00013491"/>
    </source>
</evidence>
<evidence type="ECO:0000256" key="2">
    <source>
        <dbReference type="ARBA" id="ARBA00012509"/>
    </source>
</evidence>
<dbReference type="SMART" id="SM00852">
    <property type="entry name" value="MoCF_biosynth"/>
    <property type="match status" value="1"/>
</dbReference>
<comment type="catalytic activity">
    <reaction evidence="5">
        <text>molybdopterin + ATP + H(+) = adenylyl-molybdopterin + diphosphate</text>
        <dbReference type="Rhea" id="RHEA:31331"/>
        <dbReference type="ChEBI" id="CHEBI:15378"/>
        <dbReference type="ChEBI" id="CHEBI:30616"/>
        <dbReference type="ChEBI" id="CHEBI:33019"/>
        <dbReference type="ChEBI" id="CHEBI:58698"/>
        <dbReference type="ChEBI" id="CHEBI:62727"/>
        <dbReference type="EC" id="2.7.7.75"/>
    </reaction>
</comment>
<organism evidence="8">
    <name type="scientific">Caldimicrobium thiodismutans</name>
    <dbReference type="NCBI Taxonomy" id="1653476"/>
    <lineage>
        <taxon>Bacteria</taxon>
        <taxon>Pseudomonadati</taxon>
        <taxon>Thermodesulfobacteriota</taxon>
        <taxon>Thermodesulfobacteria</taxon>
        <taxon>Thermodesulfobacteriales</taxon>
        <taxon>Thermodesulfobacteriaceae</taxon>
        <taxon>Caldimicrobium</taxon>
    </lineage>
</organism>
<dbReference type="CDD" id="cd00886">
    <property type="entry name" value="MogA_MoaB"/>
    <property type="match status" value="1"/>
</dbReference>
<dbReference type="AlphaFoldDB" id="A0A832LX51"/>
<accession>A0A832LX51</accession>
<evidence type="ECO:0000259" key="7">
    <source>
        <dbReference type="SMART" id="SM00852"/>
    </source>
</evidence>
<evidence type="ECO:0000313" key="8">
    <source>
        <dbReference type="EMBL" id="HGV54910.1"/>
    </source>
</evidence>
<dbReference type="SUPFAM" id="SSF53218">
    <property type="entry name" value="Molybdenum cofactor biosynthesis proteins"/>
    <property type="match status" value="1"/>
</dbReference>
<proteinExistence type="predicted"/>
<dbReference type="PANTHER" id="PTHR43764:SF1">
    <property type="entry name" value="MOLYBDOPTERIN MOLYBDOTRANSFERASE"/>
    <property type="match status" value="1"/>
</dbReference>
<dbReference type="NCBIfam" id="TIGR00177">
    <property type="entry name" value="molyb_syn"/>
    <property type="match status" value="1"/>
</dbReference>